<sequence length="93" mass="10307">MSWISVAAIYFIIWWTVLFATLPFGVKTQDESDNVTLGTVPSAPGRPHMRKTVIRTTIVSLIIFGIFYYVTKVMGLGFDDIPSLVPESILKAG</sequence>
<dbReference type="InterPro" id="IPR009935">
    <property type="entry name" value="DUF1467"/>
</dbReference>
<protein>
    <submittedName>
        <fullName evidence="2">DUF1467 family protein</fullName>
    </submittedName>
</protein>
<dbReference type="RefSeq" id="WP_165115847.1">
    <property type="nucleotide sequence ID" value="NZ_JAAKZG010000003.1"/>
</dbReference>
<evidence type="ECO:0000313" key="2">
    <source>
        <dbReference type="EMBL" id="NGN40846.1"/>
    </source>
</evidence>
<comment type="caution">
    <text evidence="2">The sequence shown here is derived from an EMBL/GenBank/DDBJ whole genome shotgun (WGS) entry which is preliminary data.</text>
</comment>
<keyword evidence="1" id="KW-0812">Transmembrane</keyword>
<dbReference type="EMBL" id="JAAKZG010000003">
    <property type="protein sequence ID" value="NGN40846.1"/>
    <property type="molecule type" value="Genomic_DNA"/>
</dbReference>
<evidence type="ECO:0000256" key="1">
    <source>
        <dbReference type="SAM" id="Phobius"/>
    </source>
</evidence>
<feature type="transmembrane region" description="Helical" evidence="1">
    <location>
        <begin position="52"/>
        <end position="70"/>
    </location>
</feature>
<keyword evidence="1" id="KW-1133">Transmembrane helix</keyword>
<feature type="transmembrane region" description="Helical" evidence="1">
    <location>
        <begin position="6"/>
        <end position="26"/>
    </location>
</feature>
<keyword evidence="3" id="KW-1185">Reference proteome</keyword>
<dbReference type="Pfam" id="PF07330">
    <property type="entry name" value="DUF1467"/>
    <property type="match status" value="1"/>
</dbReference>
<dbReference type="AlphaFoldDB" id="A0A7C9V7Y3"/>
<name>A0A7C9V7Y3_9HYPH</name>
<evidence type="ECO:0000313" key="3">
    <source>
        <dbReference type="Proteomes" id="UP000481252"/>
    </source>
</evidence>
<keyword evidence="1" id="KW-0472">Membrane</keyword>
<reference evidence="2 3" key="1">
    <citation type="submission" date="2020-02" db="EMBL/GenBank/DDBJ databases">
        <title>Genome sequence of the type strain CGMCC 1.15528 of Mesorhizobium zhangyense.</title>
        <authorList>
            <person name="Gao J."/>
            <person name="Sun J."/>
        </authorList>
    </citation>
    <scope>NUCLEOTIDE SEQUENCE [LARGE SCALE GENOMIC DNA]</scope>
    <source>
        <strain evidence="2 3">CGMCC 1.15528</strain>
    </source>
</reference>
<gene>
    <name evidence="2" type="ORF">G6N74_07195</name>
</gene>
<dbReference type="Proteomes" id="UP000481252">
    <property type="component" value="Unassembled WGS sequence"/>
</dbReference>
<proteinExistence type="predicted"/>
<organism evidence="2 3">
    <name type="scientific">Mesorhizobium zhangyense</name>
    <dbReference type="NCBI Taxonomy" id="1776730"/>
    <lineage>
        <taxon>Bacteria</taxon>
        <taxon>Pseudomonadati</taxon>
        <taxon>Pseudomonadota</taxon>
        <taxon>Alphaproteobacteria</taxon>
        <taxon>Hyphomicrobiales</taxon>
        <taxon>Phyllobacteriaceae</taxon>
        <taxon>Mesorhizobium</taxon>
    </lineage>
</organism>
<accession>A0A7C9V7Y3</accession>